<organism evidence="3 4">
    <name type="scientific">Caerostris darwini</name>
    <dbReference type="NCBI Taxonomy" id="1538125"/>
    <lineage>
        <taxon>Eukaryota</taxon>
        <taxon>Metazoa</taxon>
        <taxon>Ecdysozoa</taxon>
        <taxon>Arthropoda</taxon>
        <taxon>Chelicerata</taxon>
        <taxon>Arachnida</taxon>
        <taxon>Araneae</taxon>
        <taxon>Araneomorphae</taxon>
        <taxon>Entelegynae</taxon>
        <taxon>Araneoidea</taxon>
        <taxon>Araneidae</taxon>
        <taxon>Caerostris</taxon>
    </lineage>
</organism>
<proteinExistence type="predicted"/>
<evidence type="ECO:0000313" key="4">
    <source>
        <dbReference type="Proteomes" id="UP001054837"/>
    </source>
</evidence>
<comment type="caution">
    <text evidence="3">The sequence shown here is derived from an EMBL/GenBank/DDBJ whole genome shotgun (WGS) entry which is preliminary data.</text>
</comment>
<dbReference type="EMBL" id="BPLQ01002161">
    <property type="protein sequence ID" value="GIX89285.1"/>
    <property type="molecule type" value="Genomic_DNA"/>
</dbReference>
<accession>A0AAV4NZX8</accession>
<dbReference type="AlphaFoldDB" id="A0AAV4NZX8"/>
<keyword evidence="4" id="KW-1185">Reference proteome</keyword>
<sequence>MQTSWAIRLPGLSNSTKSGQEEIYLLAINIPATLRRKHRPAKVQPQQSEETNKALDKPIKHHDETKRKYFIGHKPERSHRLCRMIKGTLGFASVRNRCFFILRNSKKASRL</sequence>
<protein>
    <submittedName>
        <fullName evidence="3">Uncharacterized protein</fullName>
    </submittedName>
</protein>
<name>A0AAV4NZX8_9ARAC</name>
<evidence type="ECO:0000313" key="3">
    <source>
        <dbReference type="EMBL" id="GIX89300.1"/>
    </source>
</evidence>
<dbReference type="EMBL" id="BPLQ01002161">
    <property type="protein sequence ID" value="GIX89300.1"/>
    <property type="molecule type" value="Genomic_DNA"/>
</dbReference>
<gene>
    <name evidence="2" type="ORF">CDAR_503311</name>
    <name evidence="3" type="ORF">CDAR_503381</name>
</gene>
<feature type="compositionally biased region" description="Basic and acidic residues" evidence="1">
    <location>
        <begin position="50"/>
        <end position="72"/>
    </location>
</feature>
<reference evidence="3 4" key="1">
    <citation type="submission" date="2021-06" db="EMBL/GenBank/DDBJ databases">
        <title>Caerostris darwini draft genome.</title>
        <authorList>
            <person name="Kono N."/>
            <person name="Arakawa K."/>
        </authorList>
    </citation>
    <scope>NUCLEOTIDE SEQUENCE [LARGE SCALE GENOMIC DNA]</scope>
</reference>
<dbReference type="Proteomes" id="UP001054837">
    <property type="component" value="Unassembled WGS sequence"/>
</dbReference>
<evidence type="ECO:0000313" key="2">
    <source>
        <dbReference type="EMBL" id="GIX89285.1"/>
    </source>
</evidence>
<feature type="region of interest" description="Disordered" evidence="1">
    <location>
        <begin position="36"/>
        <end position="72"/>
    </location>
</feature>
<evidence type="ECO:0000256" key="1">
    <source>
        <dbReference type="SAM" id="MobiDB-lite"/>
    </source>
</evidence>